<dbReference type="GO" id="GO:0048038">
    <property type="term" value="F:quinone binding"/>
    <property type="evidence" value="ECO:0007669"/>
    <property type="project" value="UniProtKB-KW"/>
</dbReference>
<dbReference type="AlphaFoldDB" id="A0A2W4XL73"/>
<dbReference type="Proteomes" id="UP000249467">
    <property type="component" value="Unassembled WGS sequence"/>
</dbReference>
<comment type="subunit">
    <text evidence="5">NDH-1 is composed of at least 11 different subunits.</text>
</comment>
<name>A0A2W4XL73_9CYAN</name>
<reference evidence="7 8" key="1">
    <citation type="submission" date="2018-04" db="EMBL/GenBank/DDBJ databases">
        <authorList>
            <person name="Go L.Y."/>
            <person name="Mitchell J.A."/>
        </authorList>
    </citation>
    <scope>NUCLEOTIDE SEQUENCE [LARGE SCALE GENOMIC DNA]</scope>
    <source>
        <strain evidence="7">ULC066bin1</strain>
    </source>
</reference>
<gene>
    <name evidence="5" type="primary">ndhA</name>
    <name evidence="7" type="ORF">DCF19_21740</name>
</gene>
<dbReference type="NCBIfam" id="NF004741">
    <property type="entry name" value="PRK06076.1-2"/>
    <property type="match status" value="1"/>
</dbReference>
<comment type="catalytic activity">
    <reaction evidence="5">
        <text>a plastoquinone + NADH + (n+1) H(+)(in) = a plastoquinol + NAD(+) + n H(+)(out)</text>
        <dbReference type="Rhea" id="RHEA:42608"/>
        <dbReference type="Rhea" id="RHEA-COMP:9561"/>
        <dbReference type="Rhea" id="RHEA-COMP:9562"/>
        <dbReference type="ChEBI" id="CHEBI:15378"/>
        <dbReference type="ChEBI" id="CHEBI:17757"/>
        <dbReference type="ChEBI" id="CHEBI:57540"/>
        <dbReference type="ChEBI" id="CHEBI:57945"/>
        <dbReference type="ChEBI" id="CHEBI:62192"/>
    </reaction>
</comment>
<feature type="transmembrane region" description="Helical" evidence="5">
    <location>
        <begin position="300"/>
        <end position="327"/>
    </location>
</feature>
<dbReference type="GO" id="GO:0003954">
    <property type="term" value="F:NADH dehydrogenase activity"/>
    <property type="evidence" value="ECO:0007669"/>
    <property type="project" value="TreeGrafter"/>
</dbReference>
<dbReference type="GO" id="GO:0016655">
    <property type="term" value="F:oxidoreductase activity, acting on NAD(P)H, quinone or similar compound as acceptor"/>
    <property type="evidence" value="ECO:0007669"/>
    <property type="project" value="UniProtKB-UniRule"/>
</dbReference>
<comment type="catalytic activity">
    <reaction evidence="5">
        <text>a plastoquinone + NADPH + (n+1) H(+)(in) = a plastoquinol + NADP(+) + n H(+)(out)</text>
        <dbReference type="Rhea" id="RHEA:42612"/>
        <dbReference type="Rhea" id="RHEA-COMP:9561"/>
        <dbReference type="Rhea" id="RHEA-COMP:9562"/>
        <dbReference type="ChEBI" id="CHEBI:15378"/>
        <dbReference type="ChEBI" id="CHEBI:17757"/>
        <dbReference type="ChEBI" id="CHEBI:57783"/>
        <dbReference type="ChEBI" id="CHEBI:58349"/>
        <dbReference type="ChEBI" id="CHEBI:62192"/>
    </reaction>
</comment>
<evidence type="ECO:0000256" key="3">
    <source>
        <dbReference type="ARBA" id="ARBA00022989"/>
    </source>
</evidence>
<evidence type="ECO:0000256" key="6">
    <source>
        <dbReference type="RuleBase" id="RU000471"/>
    </source>
</evidence>
<proteinExistence type="inferred from homology"/>
<evidence type="ECO:0000313" key="8">
    <source>
        <dbReference type="Proteomes" id="UP000249467"/>
    </source>
</evidence>
<keyword evidence="5" id="KW-0618">Plastoquinone</keyword>
<keyword evidence="3 5" id="KW-1133">Transmembrane helix</keyword>
<evidence type="ECO:0000313" key="7">
    <source>
        <dbReference type="EMBL" id="PZO36421.1"/>
    </source>
</evidence>
<dbReference type="EC" id="7.1.1.-" evidence="5"/>
<organism evidence="7 8">
    <name type="scientific">Pseudanabaena frigida</name>
    <dbReference type="NCBI Taxonomy" id="945775"/>
    <lineage>
        <taxon>Bacteria</taxon>
        <taxon>Bacillati</taxon>
        <taxon>Cyanobacteriota</taxon>
        <taxon>Cyanophyceae</taxon>
        <taxon>Pseudanabaenales</taxon>
        <taxon>Pseudanabaenaceae</taxon>
        <taxon>Pseudanabaena</taxon>
    </lineage>
</organism>
<evidence type="ECO:0000256" key="4">
    <source>
        <dbReference type="ARBA" id="ARBA00023136"/>
    </source>
</evidence>
<dbReference type="EMBL" id="QBML01000041">
    <property type="protein sequence ID" value="PZO36421.1"/>
    <property type="molecule type" value="Genomic_DNA"/>
</dbReference>
<keyword evidence="5" id="KW-0874">Quinone</keyword>
<protein>
    <recommendedName>
        <fullName evidence="5">NAD(P)H-quinone oxidoreductase subunit 1</fullName>
        <ecNumber evidence="5">7.1.1.-</ecNumber>
    </recommendedName>
    <alternativeName>
        <fullName evidence="5">NAD(P)H dehydrogenase I subunit 1</fullName>
    </alternativeName>
    <alternativeName>
        <fullName evidence="5">NDH-1 subunit 1</fullName>
    </alternativeName>
    <alternativeName>
        <fullName evidence="5">NDH-A</fullName>
    </alternativeName>
</protein>
<dbReference type="InterPro" id="IPR001694">
    <property type="entry name" value="NADH_UbQ_OxRdtase_su1/FPO"/>
</dbReference>
<dbReference type="NCBIfam" id="NF004744">
    <property type="entry name" value="PRK06076.1-5"/>
    <property type="match status" value="1"/>
</dbReference>
<dbReference type="InterPro" id="IPR018086">
    <property type="entry name" value="NADH_UbQ_OxRdtase_su1_CS"/>
</dbReference>
<sequence>MYGGIDLQRSLIEILTGLGLPADVAKVIWMLLPMAVMVLGVTVGALVCTWLERKISAAAQQRIGPEYAGPFGLLIPLADVGKLLIKQGTIPAKADPLLYTIGPALVFTSVFLCYLVIPFGQNLIISDIGTGVFFIIAISSVAPIGLLMAGYSSNNKYSLLGGLRAAAQSISYEIPLALAVLAVALMTNGLSTIDIVNQQAEYGILSWNIWRQPIGFVIFIIAALAECERLPFDLPEAEEELVAGYQTEYSGIRFAFFYGGSYANLLLAGLLASILYLGGWELPFPIDRISGALGIEANTAWWQVLAAFIGLTATLVKTYAFIFFAILLRWTVPRVRIDQLLDLGWKFLLPIGLANLLITAALKLSFPFAFGG</sequence>
<feature type="transmembrane region" description="Helical" evidence="5">
    <location>
        <begin position="347"/>
        <end position="370"/>
    </location>
</feature>
<dbReference type="PANTHER" id="PTHR11432:SF3">
    <property type="entry name" value="NADH-UBIQUINONE OXIDOREDUCTASE CHAIN 1"/>
    <property type="match status" value="1"/>
</dbReference>
<dbReference type="PROSITE" id="PS00668">
    <property type="entry name" value="COMPLEX1_ND1_2"/>
    <property type="match status" value="1"/>
</dbReference>
<keyword evidence="5 6" id="KW-0520">NAD</keyword>
<dbReference type="GO" id="GO:0009060">
    <property type="term" value="P:aerobic respiration"/>
    <property type="evidence" value="ECO:0007669"/>
    <property type="project" value="TreeGrafter"/>
</dbReference>
<comment type="caution">
    <text evidence="7">The sequence shown here is derived from an EMBL/GenBank/DDBJ whole genome shotgun (WGS) entry which is preliminary data.</text>
</comment>
<keyword evidence="5" id="KW-1278">Translocase</keyword>
<comment type="subcellular location">
    <subcellularLocation>
        <location evidence="6">Cell membrane</location>
        <topology evidence="6">Multi-pass membrane protein</topology>
    </subcellularLocation>
    <subcellularLocation>
        <location evidence="5">Cellular thylakoid membrane</location>
        <topology evidence="5">Multi-pass membrane protein</topology>
    </subcellularLocation>
    <subcellularLocation>
        <location evidence="1">Membrane</location>
        <topology evidence="1">Multi-pass membrane protein</topology>
    </subcellularLocation>
</comment>
<keyword evidence="5" id="KW-0521">NADP</keyword>
<dbReference type="HAMAP" id="MF_01350">
    <property type="entry name" value="NDH1_NuoH"/>
    <property type="match status" value="1"/>
</dbReference>
<accession>A0A2W4XL73</accession>
<evidence type="ECO:0000256" key="5">
    <source>
        <dbReference type="HAMAP-Rule" id="MF_01350"/>
    </source>
</evidence>
<evidence type="ECO:0000256" key="1">
    <source>
        <dbReference type="ARBA" id="ARBA00004141"/>
    </source>
</evidence>
<feature type="transmembrane region" description="Helical" evidence="5">
    <location>
        <begin position="96"/>
        <end position="117"/>
    </location>
</feature>
<reference evidence="7 8" key="2">
    <citation type="submission" date="2018-06" db="EMBL/GenBank/DDBJ databases">
        <title>Metagenomic assembly of (sub)arctic Cyanobacteria and their associated microbiome from non-axenic cultures.</title>
        <authorList>
            <person name="Baurain D."/>
        </authorList>
    </citation>
    <scope>NUCLEOTIDE SEQUENCE [LARGE SCALE GENOMIC DNA]</scope>
    <source>
        <strain evidence="7">ULC066bin1</strain>
    </source>
</reference>
<feature type="transmembrane region" description="Helical" evidence="5">
    <location>
        <begin position="255"/>
        <end position="280"/>
    </location>
</feature>
<keyword evidence="5" id="KW-0793">Thylakoid</keyword>
<feature type="transmembrane region" description="Helical" evidence="5">
    <location>
        <begin position="170"/>
        <end position="189"/>
    </location>
</feature>
<dbReference type="GO" id="GO:0031676">
    <property type="term" value="C:plasma membrane-derived thylakoid membrane"/>
    <property type="evidence" value="ECO:0007669"/>
    <property type="project" value="UniProtKB-SubCell"/>
</dbReference>
<feature type="transmembrane region" description="Helical" evidence="5">
    <location>
        <begin position="27"/>
        <end position="51"/>
    </location>
</feature>
<dbReference type="Pfam" id="PF00146">
    <property type="entry name" value="NADHdh"/>
    <property type="match status" value="1"/>
</dbReference>
<dbReference type="GO" id="GO:0019684">
    <property type="term" value="P:photosynthesis, light reaction"/>
    <property type="evidence" value="ECO:0007669"/>
    <property type="project" value="UniProtKB-UniRule"/>
</dbReference>
<comment type="similarity">
    <text evidence="5 6">Belongs to the complex I subunit 1 family.</text>
</comment>
<feature type="transmembrane region" description="Helical" evidence="5">
    <location>
        <begin position="209"/>
        <end position="225"/>
    </location>
</feature>
<dbReference type="PANTHER" id="PTHR11432">
    <property type="entry name" value="NADH DEHYDROGENASE SUBUNIT 1"/>
    <property type="match status" value="1"/>
</dbReference>
<evidence type="ECO:0000256" key="2">
    <source>
        <dbReference type="ARBA" id="ARBA00022692"/>
    </source>
</evidence>
<keyword evidence="4 5" id="KW-0472">Membrane</keyword>
<feature type="transmembrane region" description="Helical" evidence="5">
    <location>
        <begin position="123"/>
        <end position="149"/>
    </location>
</feature>
<keyword evidence="2 5" id="KW-0812">Transmembrane</keyword>
<comment type="function">
    <text evidence="5">NDH-1 shuttles electrons from an unknown electron donor, via FMN and iron-sulfur (Fe-S) centers, to quinones in the respiratory and/or the photosynthetic chain. The immediate electron acceptor for the enzyme in this species is believed to be plastoquinone. Couples the redox reaction to proton translocation, and thus conserves the redox energy in a proton gradient.</text>
</comment>